<reference evidence="1 2" key="1">
    <citation type="submission" date="2020-07" db="EMBL/GenBank/DDBJ databases">
        <title>Halosimplex pelagicum sp. nov. and Halosimplex rubrum sp. nov., isolated from salted brown alga Laminaria, and emended description of the genus Halosimplex.</title>
        <authorList>
            <person name="Cui H."/>
        </authorList>
    </citation>
    <scope>NUCLEOTIDE SEQUENCE [LARGE SCALE GENOMIC DNA]</scope>
    <source>
        <strain evidence="1 2">R27</strain>
    </source>
</reference>
<dbReference type="Proteomes" id="UP000509667">
    <property type="component" value="Chromosome"/>
</dbReference>
<dbReference type="RefSeq" id="WP_179911452.1">
    <property type="nucleotide sequence ID" value="NZ_CP058910.1"/>
</dbReference>
<organism evidence="1 2">
    <name type="scientific">Halosimplex rubrum</name>
    <dbReference type="NCBI Taxonomy" id="869889"/>
    <lineage>
        <taxon>Archaea</taxon>
        <taxon>Methanobacteriati</taxon>
        <taxon>Methanobacteriota</taxon>
        <taxon>Stenosarchaea group</taxon>
        <taxon>Halobacteria</taxon>
        <taxon>Halobacteriales</taxon>
        <taxon>Haloarculaceae</taxon>
        <taxon>Halosimplex</taxon>
    </lineage>
</organism>
<dbReference type="KEGG" id="hrr:HZS55_09555"/>
<protein>
    <recommendedName>
        <fullName evidence="3">Small CPxCG-related zinc finger protein</fullName>
    </recommendedName>
</protein>
<dbReference type="Pfam" id="PF23137">
    <property type="entry name" value="HVO_0758"/>
    <property type="match status" value="1"/>
</dbReference>
<gene>
    <name evidence="1" type="ORF">HZS55_09555</name>
</gene>
<evidence type="ECO:0008006" key="3">
    <source>
        <dbReference type="Google" id="ProtNLM"/>
    </source>
</evidence>
<proteinExistence type="predicted"/>
<dbReference type="AlphaFoldDB" id="A0A7D5P016"/>
<dbReference type="InterPro" id="IPR049697">
    <property type="entry name" value="HVO_0758-like"/>
</dbReference>
<dbReference type="OrthoDB" id="165399at2157"/>
<dbReference type="EMBL" id="CP058910">
    <property type="protein sequence ID" value="QLH77526.1"/>
    <property type="molecule type" value="Genomic_DNA"/>
</dbReference>
<accession>A0A7D5P016</accession>
<keyword evidence="2" id="KW-1185">Reference proteome</keyword>
<evidence type="ECO:0000313" key="1">
    <source>
        <dbReference type="EMBL" id="QLH77526.1"/>
    </source>
</evidence>
<dbReference type="NCBIfam" id="NF041912">
    <property type="entry name" value="HVO_0758"/>
    <property type="match status" value="1"/>
</dbReference>
<dbReference type="GeneID" id="56078108"/>
<evidence type="ECO:0000313" key="2">
    <source>
        <dbReference type="Proteomes" id="UP000509667"/>
    </source>
</evidence>
<name>A0A7D5P016_9EURY</name>
<sequence>MKSVRKGLRSGEIEKDVYERLACSECGEELGTENDPDEIGTVRVCPECDSKWKKVG</sequence>